<evidence type="ECO:0000256" key="6">
    <source>
        <dbReference type="ARBA" id="ARBA00061336"/>
    </source>
</evidence>
<dbReference type="InterPro" id="IPR010071">
    <property type="entry name" value="AA_adenyl_dom"/>
</dbReference>
<feature type="coiled-coil region" evidence="7">
    <location>
        <begin position="399"/>
        <end position="426"/>
    </location>
</feature>
<dbReference type="PANTHER" id="PTHR45398">
    <property type="match status" value="1"/>
</dbReference>
<sequence length="504" mass="57828">MEFLRKLKQYALTNKIAQIYNEEMLTYSELDSKSDALACYFIEKYQDNHEKRPIVLYGHKENEMLIAMVACLKTGHAYIPIDITFPLERVNQIIEESNSQLLITFRELPIESKKELTVLKKYDIELIFEDFKNNIISEENWVKPEENCYILFTSGSTGKPKGVQINRKNIEAFTNWFGEYCNVQNENGFIMNQVSYSFDVSVMSVYIGLSLGKTLYVIDKDTISNFKALYKSLNDSNIALWISTPSFAEICITDDSFNKKLMPSLEKMIFAGEVLTKNLVTTLKERFQDVEIINGYGPTEATVLITAVEVTNDMLHSDISIPIGYKIPSSEVKILDKNMKEVTKGDKGELVVLGDNVSIGYLNNEEMTRKNFIKENLVCGYKTGDLVYEKDNLIYYCGRKDFQIKLNGYRIEIEDVENNIKKVSNVQNAVVLPVYNGEKISHLTAFVVLKEKNELSNLKNGILIKNELKELVPSYMVPRQIKFKESFSMNTNGKIDRKALMEEL</sequence>
<evidence type="ECO:0000259" key="9">
    <source>
        <dbReference type="Pfam" id="PF13193"/>
    </source>
</evidence>
<dbReference type="InterPro" id="IPR020845">
    <property type="entry name" value="AMP-binding_CS"/>
</dbReference>
<dbReference type="PROSITE" id="PS00455">
    <property type="entry name" value="AMP_BINDING"/>
    <property type="match status" value="1"/>
</dbReference>
<dbReference type="Gene3D" id="3.40.50.12780">
    <property type="entry name" value="N-terminal domain of ligase-like"/>
    <property type="match status" value="1"/>
</dbReference>
<comment type="function">
    <text evidence="5">Catalyzes the first step in the D-alanylation of lipoteichoic acid (LTA), the activation of D-alanine and its transfer onto the D-alanyl carrier protein (Dcp) DltC. In an ATP-dependent two-step reaction, forms a high energy D-alanyl-AMP intermediate, followed by transfer of the D-alanyl residue as a thiol ester to the phosphopantheinyl prosthetic group of the Dcp. D-alanylation of LTA plays an important role in modulating the properties of the cell wall in Gram-positive bacteria, influencing the net charge of the cell wall.</text>
</comment>
<evidence type="ECO:0000256" key="1">
    <source>
        <dbReference type="ARBA" id="ARBA00022490"/>
    </source>
</evidence>
<keyword evidence="3" id="KW-0547">Nucleotide-binding</keyword>
<keyword evidence="2 10" id="KW-0436">Ligase</keyword>
<dbReference type="Proteomes" id="UP000031366">
    <property type="component" value="Unassembled WGS sequence"/>
</dbReference>
<feature type="domain" description="AMP-dependent synthetase/ligase" evidence="8">
    <location>
        <begin position="14"/>
        <end position="362"/>
    </location>
</feature>
<dbReference type="InterPro" id="IPR042099">
    <property type="entry name" value="ANL_N_sf"/>
</dbReference>
<dbReference type="EMBL" id="AYSO01000018">
    <property type="protein sequence ID" value="KIE45926.1"/>
    <property type="molecule type" value="Genomic_DNA"/>
</dbReference>
<evidence type="ECO:0000256" key="3">
    <source>
        <dbReference type="ARBA" id="ARBA00022741"/>
    </source>
</evidence>
<evidence type="ECO:0000256" key="2">
    <source>
        <dbReference type="ARBA" id="ARBA00022598"/>
    </source>
</evidence>
<dbReference type="SUPFAM" id="SSF56801">
    <property type="entry name" value="Acetyl-CoA synthetase-like"/>
    <property type="match status" value="1"/>
</dbReference>
<feature type="domain" description="AMP-binding enzyme C-terminal" evidence="9">
    <location>
        <begin position="416"/>
        <end position="494"/>
    </location>
</feature>
<dbReference type="GO" id="GO:0016874">
    <property type="term" value="F:ligase activity"/>
    <property type="evidence" value="ECO:0007669"/>
    <property type="project" value="UniProtKB-KW"/>
</dbReference>
<dbReference type="STRING" id="29341.RSJ17_02580"/>
<dbReference type="Gene3D" id="3.30.300.30">
    <property type="match status" value="1"/>
</dbReference>
<keyword evidence="11" id="KW-1185">Reference proteome</keyword>
<reference evidence="10 11" key="1">
    <citation type="journal article" date="2015" name="Infect. Genet. Evol.">
        <title>Genomic sequences of six botulinum neurotoxin-producing strains representing three clostridial species illustrate the mobility and diversity of botulinum neurotoxin genes.</title>
        <authorList>
            <person name="Smith T.J."/>
            <person name="Hill K.K."/>
            <person name="Xie G."/>
            <person name="Foley B.T."/>
            <person name="Williamson C.H."/>
            <person name="Foster J.T."/>
            <person name="Johnson S.L."/>
            <person name="Chertkov O."/>
            <person name="Teshima H."/>
            <person name="Gibbons H.S."/>
            <person name="Johnsky L.A."/>
            <person name="Karavis M.A."/>
            <person name="Smith L.A."/>
        </authorList>
    </citation>
    <scope>NUCLEOTIDE SEQUENCE [LARGE SCALE GENOMIC DNA]</scope>
    <source>
        <strain evidence="10 11">CDC 2741</strain>
    </source>
</reference>
<evidence type="ECO:0000313" key="11">
    <source>
        <dbReference type="Proteomes" id="UP000031366"/>
    </source>
</evidence>
<dbReference type="CDD" id="cd05945">
    <property type="entry name" value="DltA"/>
    <property type="match status" value="1"/>
</dbReference>
<dbReference type="AlphaFoldDB" id="A0A0C1R614"/>
<dbReference type="InterPro" id="IPR044507">
    <property type="entry name" value="DltA-like"/>
</dbReference>
<dbReference type="OrthoDB" id="9778383at2"/>
<protein>
    <submittedName>
        <fullName evidence="10">D-alanine--poly(Phosphoribitol) ligase subunit 1</fullName>
        <ecNumber evidence="10">6.1.1.13</ecNumber>
    </submittedName>
</protein>
<dbReference type="NCBIfam" id="NF003417">
    <property type="entry name" value="PRK04813.1"/>
    <property type="match status" value="1"/>
</dbReference>
<dbReference type="Pfam" id="PF13193">
    <property type="entry name" value="AMP-binding_C"/>
    <property type="match status" value="1"/>
</dbReference>
<dbReference type="InterPro" id="IPR045851">
    <property type="entry name" value="AMP-bd_C_sf"/>
</dbReference>
<dbReference type="NCBIfam" id="TIGR01733">
    <property type="entry name" value="AA-adenyl-dom"/>
    <property type="match status" value="1"/>
</dbReference>
<dbReference type="RefSeq" id="WP_039634782.1">
    <property type="nucleotide sequence ID" value="NZ_AYSO01000018.1"/>
</dbReference>
<evidence type="ECO:0000256" key="4">
    <source>
        <dbReference type="ARBA" id="ARBA00022840"/>
    </source>
</evidence>
<name>A0A0C1R614_9CLOT</name>
<evidence type="ECO:0000259" key="8">
    <source>
        <dbReference type="Pfam" id="PF00501"/>
    </source>
</evidence>
<keyword evidence="7" id="KW-0175">Coiled coil</keyword>
<dbReference type="EC" id="6.1.1.13" evidence="10"/>
<keyword evidence="4" id="KW-0067">ATP-binding</keyword>
<evidence type="ECO:0000256" key="7">
    <source>
        <dbReference type="SAM" id="Coils"/>
    </source>
</evidence>
<keyword evidence="1" id="KW-0963">Cytoplasm</keyword>
<dbReference type="GO" id="GO:0005524">
    <property type="term" value="F:ATP binding"/>
    <property type="evidence" value="ECO:0007669"/>
    <property type="project" value="UniProtKB-KW"/>
</dbReference>
<accession>A0A0C1R614</accession>
<proteinExistence type="inferred from homology"/>
<dbReference type="InterPro" id="IPR000873">
    <property type="entry name" value="AMP-dep_synth/lig_dom"/>
</dbReference>
<dbReference type="PANTHER" id="PTHR45398:SF1">
    <property type="entry name" value="ENZYME, PUTATIVE (JCVI)-RELATED"/>
    <property type="match status" value="1"/>
</dbReference>
<dbReference type="Pfam" id="PF00501">
    <property type="entry name" value="AMP-binding"/>
    <property type="match status" value="1"/>
</dbReference>
<gene>
    <name evidence="10" type="primary">dltA</name>
    <name evidence="10" type="ORF">U732_2431</name>
</gene>
<comment type="caution">
    <text evidence="10">The sequence shown here is derived from an EMBL/GenBank/DDBJ whole genome shotgun (WGS) entry which is preliminary data.</text>
</comment>
<evidence type="ECO:0000256" key="5">
    <source>
        <dbReference type="ARBA" id="ARBA00054605"/>
    </source>
</evidence>
<comment type="similarity">
    <text evidence="6">Belongs to the ATP-dependent AMP-binding enzyme family. DltA subfamily.</text>
</comment>
<organism evidence="10 11">
    <name type="scientific">Clostridium argentinense CDC 2741</name>
    <dbReference type="NCBI Taxonomy" id="1418104"/>
    <lineage>
        <taxon>Bacteria</taxon>
        <taxon>Bacillati</taxon>
        <taxon>Bacillota</taxon>
        <taxon>Clostridia</taxon>
        <taxon>Eubacteriales</taxon>
        <taxon>Clostridiaceae</taxon>
        <taxon>Clostridium</taxon>
    </lineage>
</organism>
<evidence type="ECO:0000313" key="10">
    <source>
        <dbReference type="EMBL" id="KIE45926.1"/>
    </source>
</evidence>
<dbReference type="InterPro" id="IPR025110">
    <property type="entry name" value="AMP-bd_C"/>
</dbReference>
<dbReference type="FunFam" id="3.30.300.30:FF:000012">
    <property type="entry name" value="D-alanine--D-alanyl carrier protein ligase"/>
    <property type="match status" value="1"/>
</dbReference>